<keyword evidence="3" id="KW-1185">Reference proteome</keyword>
<dbReference type="HOGENOM" id="CLU_051234_1_0_1"/>
<dbReference type="PANTHER" id="PTHR36649:SF28">
    <property type="entry name" value="UBIQUITIN-LIKE DOMAIN-CONTAINING PROTEIN"/>
    <property type="match status" value="1"/>
</dbReference>
<name>E9GBL1_DAPPU</name>
<dbReference type="STRING" id="6669.E9GBL1"/>
<evidence type="ECO:0000259" key="1">
    <source>
        <dbReference type="PROSITE" id="PS50053"/>
    </source>
</evidence>
<dbReference type="FunFam" id="3.10.20.90:FF:000379">
    <property type="entry name" value="Ubiquitin/ribosomal protein CEP52"/>
    <property type="match status" value="1"/>
</dbReference>
<dbReference type="Proteomes" id="UP000000305">
    <property type="component" value="Unassembled WGS sequence"/>
</dbReference>
<dbReference type="InParanoid" id="E9GBL1"/>
<proteinExistence type="predicted"/>
<dbReference type="Gene3D" id="3.90.175.10">
    <property type="entry name" value="Diphtheria Toxin, domain 1"/>
    <property type="match status" value="1"/>
</dbReference>
<organism evidence="2 3">
    <name type="scientific">Daphnia pulex</name>
    <name type="common">Water flea</name>
    <dbReference type="NCBI Taxonomy" id="6669"/>
    <lineage>
        <taxon>Eukaryota</taxon>
        <taxon>Metazoa</taxon>
        <taxon>Ecdysozoa</taxon>
        <taxon>Arthropoda</taxon>
        <taxon>Crustacea</taxon>
        <taxon>Branchiopoda</taxon>
        <taxon>Diplostraca</taxon>
        <taxon>Cladocera</taxon>
        <taxon>Anomopoda</taxon>
        <taxon>Daphniidae</taxon>
        <taxon>Daphnia</taxon>
    </lineage>
</organism>
<dbReference type="InterPro" id="IPR029071">
    <property type="entry name" value="Ubiquitin-like_domsf"/>
</dbReference>
<protein>
    <recommendedName>
        <fullName evidence="1">Ubiquitin-like domain-containing protein</fullName>
    </recommendedName>
</protein>
<sequence length="206" mass="23417">MTKTIKVYVKTLNGTKISCHIKPSAKIEELKYMIRSKEDIPVDQQRLIFASRQLEDIKTLEDYNIQNERTVNLVLRLRGGAIINLSPSLKPRADQYSSAEDEWPVSYHGTSYHNGLSIASEGFKLSKGTRFRHGKGIYSTPEIEVAAQYAEEATVNGKTYKVVMQNRVNPKNLEKVDKAETGVGEYWISPSDEDIRPYGFCIREIN</sequence>
<dbReference type="eggNOG" id="KOG0003">
    <property type="taxonomic scope" value="Eukaryota"/>
</dbReference>
<dbReference type="PRINTS" id="PR00348">
    <property type="entry name" value="UBIQUITIN"/>
</dbReference>
<feature type="domain" description="Ubiquitin-like" evidence="1">
    <location>
        <begin position="5"/>
        <end position="80"/>
    </location>
</feature>
<gene>
    <name evidence="2" type="ORF">DAPPUDRAFT_48503</name>
</gene>
<dbReference type="InterPro" id="IPR000626">
    <property type="entry name" value="Ubiquitin-like_dom"/>
</dbReference>
<dbReference type="OrthoDB" id="428577at2759"/>
<dbReference type="EMBL" id="GL732538">
    <property type="protein sequence ID" value="EFX82975.1"/>
    <property type="molecule type" value="Genomic_DNA"/>
</dbReference>
<dbReference type="Pfam" id="PF00240">
    <property type="entry name" value="ubiquitin"/>
    <property type="match status" value="1"/>
</dbReference>
<dbReference type="SUPFAM" id="SSF56399">
    <property type="entry name" value="ADP-ribosylation"/>
    <property type="match status" value="1"/>
</dbReference>
<reference evidence="2 3" key="1">
    <citation type="journal article" date="2011" name="Science">
        <title>The ecoresponsive genome of Daphnia pulex.</title>
        <authorList>
            <person name="Colbourne J.K."/>
            <person name="Pfrender M.E."/>
            <person name="Gilbert D."/>
            <person name="Thomas W.K."/>
            <person name="Tucker A."/>
            <person name="Oakley T.H."/>
            <person name="Tokishita S."/>
            <person name="Aerts A."/>
            <person name="Arnold G.J."/>
            <person name="Basu M.K."/>
            <person name="Bauer D.J."/>
            <person name="Caceres C.E."/>
            <person name="Carmel L."/>
            <person name="Casola C."/>
            <person name="Choi J.H."/>
            <person name="Detter J.C."/>
            <person name="Dong Q."/>
            <person name="Dusheyko S."/>
            <person name="Eads B.D."/>
            <person name="Frohlich T."/>
            <person name="Geiler-Samerotte K.A."/>
            <person name="Gerlach D."/>
            <person name="Hatcher P."/>
            <person name="Jogdeo S."/>
            <person name="Krijgsveld J."/>
            <person name="Kriventseva E.V."/>
            <person name="Kultz D."/>
            <person name="Laforsch C."/>
            <person name="Lindquist E."/>
            <person name="Lopez J."/>
            <person name="Manak J.R."/>
            <person name="Muller J."/>
            <person name="Pangilinan J."/>
            <person name="Patwardhan R.P."/>
            <person name="Pitluck S."/>
            <person name="Pritham E.J."/>
            <person name="Rechtsteiner A."/>
            <person name="Rho M."/>
            <person name="Rogozin I.B."/>
            <person name="Sakarya O."/>
            <person name="Salamov A."/>
            <person name="Schaack S."/>
            <person name="Shapiro H."/>
            <person name="Shiga Y."/>
            <person name="Skalitzky C."/>
            <person name="Smith Z."/>
            <person name="Souvorov A."/>
            <person name="Sung W."/>
            <person name="Tang Z."/>
            <person name="Tsuchiya D."/>
            <person name="Tu H."/>
            <person name="Vos H."/>
            <person name="Wang M."/>
            <person name="Wolf Y.I."/>
            <person name="Yamagata H."/>
            <person name="Yamada T."/>
            <person name="Ye Y."/>
            <person name="Shaw J.R."/>
            <person name="Andrews J."/>
            <person name="Crease T.J."/>
            <person name="Tang H."/>
            <person name="Lucas S.M."/>
            <person name="Robertson H.M."/>
            <person name="Bork P."/>
            <person name="Koonin E.V."/>
            <person name="Zdobnov E.M."/>
            <person name="Grigoriev I.V."/>
            <person name="Lynch M."/>
            <person name="Boore J.L."/>
        </authorList>
    </citation>
    <scope>NUCLEOTIDE SEQUENCE [LARGE SCALE GENOMIC DNA]</scope>
</reference>
<dbReference type="SMART" id="SM00213">
    <property type="entry name" value="UBQ"/>
    <property type="match status" value="1"/>
</dbReference>
<dbReference type="SUPFAM" id="SSF54236">
    <property type="entry name" value="Ubiquitin-like"/>
    <property type="match status" value="1"/>
</dbReference>
<dbReference type="InterPro" id="IPR019956">
    <property type="entry name" value="Ubiquitin_dom"/>
</dbReference>
<dbReference type="Gene3D" id="3.10.20.90">
    <property type="entry name" value="Phosphatidylinositol 3-kinase Catalytic Subunit, Chain A, domain 1"/>
    <property type="match status" value="1"/>
</dbReference>
<dbReference type="PROSITE" id="PS50053">
    <property type="entry name" value="UBIQUITIN_2"/>
    <property type="match status" value="1"/>
</dbReference>
<evidence type="ECO:0000313" key="2">
    <source>
        <dbReference type="EMBL" id="EFX82975.1"/>
    </source>
</evidence>
<dbReference type="PANTHER" id="PTHR36649">
    <property type="entry name" value="UBIQUITIN-LIKE DOMAIN-CONTAINING PROTEIN"/>
    <property type="match status" value="1"/>
</dbReference>
<dbReference type="AlphaFoldDB" id="E9GBL1"/>
<dbReference type="KEGG" id="dpx:DAPPUDRAFT_48503"/>
<evidence type="ECO:0000313" key="3">
    <source>
        <dbReference type="Proteomes" id="UP000000305"/>
    </source>
</evidence>
<dbReference type="PhylomeDB" id="E9GBL1"/>
<accession>E9GBL1</accession>